<proteinExistence type="predicted"/>
<feature type="region of interest" description="Disordered" evidence="1">
    <location>
        <begin position="101"/>
        <end position="130"/>
    </location>
</feature>
<reference evidence="2" key="1">
    <citation type="submission" date="2018-06" db="EMBL/GenBank/DDBJ databases">
        <authorList>
            <person name="Ashton P.M."/>
            <person name="Dallman T."/>
            <person name="Nair S."/>
            <person name="De Pinna E."/>
            <person name="Peters T."/>
            <person name="Grant K."/>
        </authorList>
    </citation>
    <scope>NUCLEOTIDE SEQUENCE [LARGE SCALE GENOMIC DNA]</scope>
    <source>
        <strain evidence="2">275803</strain>
    </source>
</reference>
<dbReference type="Gene3D" id="1.10.10.10">
    <property type="entry name" value="Winged helix-like DNA-binding domain superfamily/Winged helix DNA-binding domain"/>
    <property type="match status" value="1"/>
</dbReference>
<sequence length="244" mass="26913">MSMMLMVKAMQIKVGNPLRKLVLLKLADNASDQGECWPSYQYIADQCEISKRSVMNHIDELCKSGLLKKVFRKGPKGNATNVYILTISGAGDSPGVVQEIHQGSAGDSLPGAGDSPGGSAGAAPRISHSFEPVNEPLNTQAAKAACGIGMNDHHISGRYAFEGNVIRLNHNDYRSWLNLYPLIDLNYELQRLDIEFTHEKPKNWFITASQKLSYQNKQAAARTIPATRPKLDLNNTDWIYGVEL</sequence>
<name>A0A5Y3MVZ4_SALER</name>
<evidence type="ECO:0000256" key="1">
    <source>
        <dbReference type="SAM" id="MobiDB-lite"/>
    </source>
</evidence>
<dbReference type="Proteomes" id="UP000839598">
    <property type="component" value="Unassembled WGS sequence"/>
</dbReference>
<dbReference type="InterPro" id="IPR036388">
    <property type="entry name" value="WH-like_DNA-bd_sf"/>
</dbReference>
<dbReference type="AlphaFoldDB" id="A0A5Y3MVZ4"/>
<comment type="caution">
    <text evidence="2">The sequence shown here is derived from an EMBL/GenBank/DDBJ whole genome shotgun (WGS) entry which is preliminary data.</text>
</comment>
<evidence type="ECO:0000313" key="2">
    <source>
        <dbReference type="EMBL" id="ECI4011463.1"/>
    </source>
</evidence>
<protein>
    <submittedName>
        <fullName evidence="2">Helix-turn-helix domain-containing protein</fullName>
    </submittedName>
</protein>
<dbReference type="EMBL" id="AAIVAV010000027">
    <property type="protein sequence ID" value="ECI4011463.1"/>
    <property type="molecule type" value="Genomic_DNA"/>
</dbReference>
<dbReference type="SUPFAM" id="SSF46785">
    <property type="entry name" value="Winged helix' DNA-binding domain"/>
    <property type="match status" value="1"/>
</dbReference>
<gene>
    <name evidence="2" type="ORF">DN310_19540</name>
</gene>
<organism evidence="2">
    <name type="scientific">Salmonella enterica subsp. salamae</name>
    <dbReference type="NCBI Taxonomy" id="59202"/>
    <lineage>
        <taxon>Bacteria</taxon>
        <taxon>Pseudomonadati</taxon>
        <taxon>Pseudomonadota</taxon>
        <taxon>Gammaproteobacteria</taxon>
        <taxon>Enterobacterales</taxon>
        <taxon>Enterobacteriaceae</taxon>
        <taxon>Salmonella</taxon>
    </lineage>
</organism>
<dbReference type="InterPro" id="IPR036390">
    <property type="entry name" value="WH_DNA-bd_sf"/>
</dbReference>
<accession>A0A5Y3MVZ4</accession>
<dbReference type="Pfam" id="PF13730">
    <property type="entry name" value="HTH_36"/>
    <property type="match status" value="1"/>
</dbReference>